<name>A0A0G0EUW1_9BACT</name>
<gene>
    <name evidence="2" type="ORF">US19_C0001G0041</name>
</gene>
<protein>
    <recommendedName>
        <fullName evidence="4">DUF1761 domain-containing protein</fullName>
    </recommendedName>
</protein>
<dbReference type="InterPro" id="IPR013879">
    <property type="entry name" value="DUF1761"/>
</dbReference>
<sequence>MIRLIEVNYISVLAAAIAYMVLGFLWYSPSLLGKPWMKLRGLNSSELKAEQAKMGPLYGLTFVVSLLTAYILYHVMIMSMAFFGTDRVTTGLTSGFWMWLGFVMPTQTGNAIFGSDNKNKWQLLGIDTSYQLVGLMLMGLVMGYLG</sequence>
<feature type="transmembrane region" description="Helical" evidence="1">
    <location>
        <begin position="88"/>
        <end position="108"/>
    </location>
</feature>
<proteinExistence type="predicted"/>
<feature type="transmembrane region" description="Helical" evidence="1">
    <location>
        <begin position="57"/>
        <end position="76"/>
    </location>
</feature>
<evidence type="ECO:0008006" key="4">
    <source>
        <dbReference type="Google" id="ProtNLM"/>
    </source>
</evidence>
<keyword evidence="1" id="KW-1133">Transmembrane helix</keyword>
<dbReference type="EMBL" id="LBSA01000001">
    <property type="protein sequence ID" value="KKQ10703.1"/>
    <property type="molecule type" value="Genomic_DNA"/>
</dbReference>
<evidence type="ECO:0000256" key="1">
    <source>
        <dbReference type="SAM" id="Phobius"/>
    </source>
</evidence>
<dbReference type="Proteomes" id="UP000034492">
    <property type="component" value="Unassembled WGS sequence"/>
</dbReference>
<keyword evidence="1" id="KW-0472">Membrane</keyword>
<evidence type="ECO:0000313" key="3">
    <source>
        <dbReference type="Proteomes" id="UP000034492"/>
    </source>
</evidence>
<evidence type="ECO:0000313" key="2">
    <source>
        <dbReference type="EMBL" id="KKQ10703.1"/>
    </source>
</evidence>
<organism evidence="2 3">
    <name type="scientific">Candidatus Daviesbacteria bacterium GW2011_GWB1_36_5</name>
    <dbReference type="NCBI Taxonomy" id="1618426"/>
    <lineage>
        <taxon>Bacteria</taxon>
        <taxon>Candidatus Daviesiibacteriota</taxon>
    </lineage>
</organism>
<reference evidence="2 3" key="1">
    <citation type="journal article" date="2015" name="Nature">
        <title>rRNA introns, odd ribosomes, and small enigmatic genomes across a large radiation of phyla.</title>
        <authorList>
            <person name="Brown C.T."/>
            <person name="Hug L.A."/>
            <person name="Thomas B.C."/>
            <person name="Sharon I."/>
            <person name="Castelle C.J."/>
            <person name="Singh A."/>
            <person name="Wilkins M.J."/>
            <person name="Williams K.H."/>
            <person name="Banfield J.F."/>
        </authorList>
    </citation>
    <scope>NUCLEOTIDE SEQUENCE [LARGE SCALE GENOMIC DNA]</scope>
</reference>
<dbReference type="AlphaFoldDB" id="A0A0G0EUW1"/>
<dbReference type="Pfam" id="PF08570">
    <property type="entry name" value="DUF1761"/>
    <property type="match status" value="1"/>
</dbReference>
<feature type="transmembrane region" description="Helical" evidence="1">
    <location>
        <begin position="7"/>
        <end position="27"/>
    </location>
</feature>
<accession>A0A0G0EUW1</accession>
<comment type="caution">
    <text evidence="2">The sequence shown here is derived from an EMBL/GenBank/DDBJ whole genome shotgun (WGS) entry which is preliminary data.</text>
</comment>
<keyword evidence="1" id="KW-0812">Transmembrane</keyword>
<feature type="transmembrane region" description="Helical" evidence="1">
    <location>
        <begin position="128"/>
        <end position="145"/>
    </location>
</feature>